<dbReference type="Pfam" id="PF25000">
    <property type="entry name" value="DUF7779"/>
    <property type="match status" value="1"/>
</dbReference>
<evidence type="ECO:0000259" key="3">
    <source>
        <dbReference type="Pfam" id="PF25000"/>
    </source>
</evidence>
<dbReference type="SUPFAM" id="SSF52540">
    <property type="entry name" value="P-loop containing nucleoside triphosphate hydrolases"/>
    <property type="match status" value="1"/>
</dbReference>
<dbReference type="Pfam" id="PF13424">
    <property type="entry name" value="TPR_12"/>
    <property type="match status" value="2"/>
</dbReference>
<dbReference type="Gene3D" id="1.25.40.10">
    <property type="entry name" value="Tetratricopeptide repeat domain"/>
    <property type="match status" value="1"/>
</dbReference>
<dbReference type="PANTHER" id="PTHR46082">
    <property type="entry name" value="ATP/GTP-BINDING PROTEIN-RELATED"/>
    <property type="match status" value="1"/>
</dbReference>
<protein>
    <submittedName>
        <fullName evidence="4">Uncharacterized protein</fullName>
    </submittedName>
</protein>
<dbReference type="InterPro" id="IPR000845">
    <property type="entry name" value="Nucleoside_phosphorylase_d"/>
</dbReference>
<dbReference type="Proteomes" id="UP000184188">
    <property type="component" value="Unassembled WGS sequence"/>
</dbReference>
<evidence type="ECO:0000259" key="2">
    <source>
        <dbReference type="Pfam" id="PF01048"/>
    </source>
</evidence>
<dbReference type="EMBL" id="KV878358">
    <property type="protein sequence ID" value="OJJ42627.1"/>
    <property type="molecule type" value="Genomic_DNA"/>
</dbReference>
<reference evidence="5" key="1">
    <citation type="journal article" date="2017" name="Genome Biol.">
        <title>Comparative genomics reveals high biological diversity and specific adaptations in the industrially and medically important fungal genus Aspergillus.</title>
        <authorList>
            <person name="de Vries R.P."/>
            <person name="Riley R."/>
            <person name="Wiebenga A."/>
            <person name="Aguilar-Osorio G."/>
            <person name="Amillis S."/>
            <person name="Uchima C.A."/>
            <person name="Anderluh G."/>
            <person name="Asadollahi M."/>
            <person name="Askin M."/>
            <person name="Barry K."/>
            <person name="Battaglia E."/>
            <person name="Bayram O."/>
            <person name="Benocci T."/>
            <person name="Braus-Stromeyer S.A."/>
            <person name="Caldana C."/>
            <person name="Canovas D."/>
            <person name="Cerqueira G.C."/>
            <person name="Chen F."/>
            <person name="Chen W."/>
            <person name="Choi C."/>
            <person name="Clum A."/>
            <person name="Dos Santos R.A."/>
            <person name="Damasio A.R."/>
            <person name="Diallinas G."/>
            <person name="Emri T."/>
            <person name="Fekete E."/>
            <person name="Flipphi M."/>
            <person name="Freyberg S."/>
            <person name="Gallo A."/>
            <person name="Gournas C."/>
            <person name="Habgood R."/>
            <person name="Hainaut M."/>
            <person name="Harispe M.L."/>
            <person name="Henrissat B."/>
            <person name="Hilden K.S."/>
            <person name="Hope R."/>
            <person name="Hossain A."/>
            <person name="Karabika E."/>
            <person name="Karaffa L."/>
            <person name="Karanyi Z."/>
            <person name="Krasevec N."/>
            <person name="Kuo A."/>
            <person name="Kusch H."/>
            <person name="LaButti K."/>
            <person name="Lagendijk E.L."/>
            <person name="Lapidus A."/>
            <person name="Levasseur A."/>
            <person name="Lindquist E."/>
            <person name="Lipzen A."/>
            <person name="Logrieco A.F."/>
            <person name="MacCabe A."/>
            <person name="Maekelae M.R."/>
            <person name="Malavazi I."/>
            <person name="Melin P."/>
            <person name="Meyer V."/>
            <person name="Mielnichuk N."/>
            <person name="Miskei M."/>
            <person name="Molnar A.P."/>
            <person name="Mule G."/>
            <person name="Ngan C.Y."/>
            <person name="Orejas M."/>
            <person name="Orosz E."/>
            <person name="Ouedraogo J.P."/>
            <person name="Overkamp K.M."/>
            <person name="Park H.-S."/>
            <person name="Perrone G."/>
            <person name="Piumi F."/>
            <person name="Punt P.J."/>
            <person name="Ram A.F."/>
            <person name="Ramon A."/>
            <person name="Rauscher S."/>
            <person name="Record E."/>
            <person name="Riano-Pachon D.M."/>
            <person name="Robert V."/>
            <person name="Roehrig J."/>
            <person name="Ruller R."/>
            <person name="Salamov A."/>
            <person name="Salih N.S."/>
            <person name="Samson R.A."/>
            <person name="Sandor E."/>
            <person name="Sanguinetti M."/>
            <person name="Schuetze T."/>
            <person name="Sepcic K."/>
            <person name="Shelest E."/>
            <person name="Sherlock G."/>
            <person name="Sophianopoulou V."/>
            <person name="Squina F.M."/>
            <person name="Sun H."/>
            <person name="Susca A."/>
            <person name="Todd R.B."/>
            <person name="Tsang A."/>
            <person name="Unkles S.E."/>
            <person name="van de Wiele N."/>
            <person name="van Rossen-Uffink D."/>
            <person name="Oliveira J.V."/>
            <person name="Vesth T.C."/>
            <person name="Visser J."/>
            <person name="Yu J.-H."/>
            <person name="Zhou M."/>
            <person name="Andersen M.R."/>
            <person name="Archer D.B."/>
            <person name="Baker S.E."/>
            <person name="Benoit I."/>
            <person name="Brakhage A.A."/>
            <person name="Braus G.H."/>
            <person name="Fischer R."/>
            <person name="Frisvad J.C."/>
            <person name="Goldman G.H."/>
            <person name="Houbraken J."/>
            <person name="Oakley B."/>
            <person name="Pocsi I."/>
            <person name="Scazzocchio C."/>
            <person name="Seiboth B."/>
            <person name="vanKuyk P.A."/>
            <person name="Wortman J."/>
            <person name="Dyer P.S."/>
            <person name="Grigoriev I.V."/>
        </authorList>
    </citation>
    <scope>NUCLEOTIDE SEQUENCE [LARGE SCALE GENOMIC DNA]</scope>
    <source>
        <strain evidence="5">CBS 506.65</strain>
    </source>
</reference>
<proteinExistence type="predicted"/>
<dbReference type="Gene3D" id="3.40.50.1580">
    <property type="entry name" value="Nucleoside phosphorylase domain"/>
    <property type="match status" value="1"/>
</dbReference>
<dbReference type="SMART" id="SM00028">
    <property type="entry name" value="TPR"/>
    <property type="match status" value="4"/>
</dbReference>
<dbReference type="STRING" id="1073090.A0A1L9S643"/>
<accession>A0A1L9S643</accession>
<dbReference type="VEuPathDB" id="FungiDB:ASPZODRAFT_105081"/>
<gene>
    <name evidence="4" type="ORF">ASPZODRAFT_105081</name>
</gene>
<evidence type="ECO:0000256" key="1">
    <source>
        <dbReference type="SAM" id="MobiDB-lite"/>
    </source>
</evidence>
<dbReference type="InterPro" id="IPR019734">
    <property type="entry name" value="TPR_rpt"/>
</dbReference>
<dbReference type="SUPFAM" id="SSF53167">
    <property type="entry name" value="Purine and uridine phosphorylases"/>
    <property type="match status" value="1"/>
</dbReference>
<sequence length="966" mass="108065">MADRRLPREAYTVGWVCALPVELAAAEEMLDERHGDSVTGPKDSNIYTLGRIGEHNVVIACLPEAQMGTNSAAAVAAQMQSAFTSIRIGLMVGIGGGVPSTNSDIRLGDVVVSRPENSHGGVVQYDFGKSTPSGFQRTGFLNAPPKTLRNAVSRLRAKHMRDEAQFLQFMSKFDRLPTFTREYAGSDVLFDAQYNHVGGLTCEDCDEQRILIRRDRGQQEGITVVHYGTIASGNQVMRDAAERDRVSSELGGVLCFEMEAAGLLNEFPCLVIRGICDYSDSHKNKRWQPYAAGVAAVYAKELLSTIPAIEITQFLVESTAVARKKTFFTIPYQRDENFVGRESIMTDLDDKMQSMTAARHIRVALVGIGGIGKSQIAIEYAYRARQRNPELSVFWVYAGSVARYEQAYKDLADKLDLPGRADPGVDILKLVSQWLSDDVNGQWLMILDNADNEDMFFNEPKANGIALITSIPQTTNGSVLITTRGSTAARNLLTTTYQNIVSVEVMDANDALDLFQTRVALDKHSLEDARKLVQTLEYIPLAISHASAYIQARSPRITVSAYLALLQESDASLAALLSHLDVRDSRRDYSSQHVVTATWQITFDQIRTSQPASSDLLALMSMFDRHRIPETLLLQNRTRGEFEDAIHPLISFSLIRESKDQQSFEIHRLVQISMRKWLESHNQLQKWSIISAEIIARSFPSGEFETWKECQILLPHAMEVLRQAPENNSPMPMNQTPRPTLRQRLKGKLTRRHREKPTADNRESLPWAEIGKKAGWYLFLQGRYQEAEAMLRQVLRGTEKILGPKHPDTLASINNLGSVLGEQGKYQEAEAMHRQALREKEKVLGPEHPNTLASVNNLGLVLGDQGKYQEAEAMHRRALREREKVLGPEHPNTLASVNNLGLALGKQGKYQEAEVMHQRALRGYEKVLGPEHPDTLRTAQALILALECQGKHQEAETVHQRVRSVR</sequence>
<dbReference type="Gene3D" id="3.40.50.300">
    <property type="entry name" value="P-loop containing nucleotide triphosphate hydrolases"/>
    <property type="match status" value="1"/>
</dbReference>
<dbReference type="SUPFAM" id="SSF48452">
    <property type="entry name" value="TPR-like"/>
    <property type="match status" value="2"/>
</dbReference>
<feature type="domain" description="DUF7779" evidence="3">
    <location>
        <begin position="608"/>
        <end position="680"/>
    </location>
</feature>
<name>A0A1L9S643_9EURO</name>
<dbReference type="InterPro" id="IPR011990">
    <property type="entry name" value="TPR-like_helical_dom_sf"/>
</dbReference>
<dbReference type="InterPro" id="IPR027417">
    <property type="entry name" value="P-loop_NTPase"/>
</dbReference>
<dbReference type="PANTHER" id="PTHR46082:SF6">
    <property type="entry name" value="AAA+ ATPASE DOMAIN-CONTAINING PROTEIN-RELATED"/>
    <property type="match status" value="1"/>
</dbReference>
<dbReference type="GO" id="GO:0009116">
    <property type="term" value="P:nucleoside metabolic process"/>
    <property type="evidence" value="ECO:0007669"/>
    <property type="project" value="InterPro"/>
</dbReference>
<dbReference type="OrthoDB" id="1577640at2759"/>
<dbReference type="RefSeq" id="XP_022577137.1">
    <property type="nucleotide sequence ID" value="XM_022720883.1"/>
</dbReference>
<feature type="region of interest" description="Disordered" evidence="1">
    <location>
        <begin position="725"/>
        <end position="764"/>
    </location>
</feature>
<feature type="compositionally biased region" description="Polar residues" evidence="1">
    <location>
        <begin position="725"/>
        <end position="738"/>
    </location>
</feature>
<dbReference type="NCBIfam" id="NF040586">
    <property type="entry name" value="FxSxx_TPR"/>
    <property type="match status" value="1"/>
</dbReference>
<keyword evidence="5" id="KW-1185">Reference proteome</keyword>
<dbReference type="AlphaFoldDB" id="A0A1L9S643"/>
<dbReference type="InterPro" id="IPR035994">
    <property type="entry name" value="Nucleoside_phosphorylase_sf"/>
</dbReference>
<evidence type="ECO:0000313" key="4">
    <source>
        <dbReference type="EMBL" id="OJJ42627.1"/>
    </source>
</evidence>
<dbReference type="InterPro" id="IPR056681">
    <property type="entry name" value="DUF7779"/>
</dbReference>
<feature type="compositionally biased region" description="Basic residues" evidence="1">
    <location>
        <begin position="741"/>
        <end position="755"/>
    </location>
</feature>
<dbReference type="GO" id="GO:0003824">
    <property type="term" value="F:catalytic activity"/>
    <property type="evidence" value="ECO:0007669"/>
    <property type="project" value="InterPro"/>
</dbReference>
<dbReference type="Pfam" id="PF01048">
    <property type="entry name" value="PNP_UDP_1"/>
    <property type="match status" value="1"/>
</dbReference>
<evidence type="ECO:0000313" key="5">
    <source>
        <dbReference type="Proteomes" id="UP000184188"/>
    </source>
</evidence>
<dbReference type="InterPro" id="IPR053137">
    <property type="entry name" value="NLR-like"/>
</dbReference>
<organism evidence="4 5">
    <name type="scientific">Penicilliopsis zonata CBS 506.65</name>
    <dbReference type="NCBI Taxonomy" id="1073090"/>
    <lineage>
        <taxon>Eukaryota</taxon>
        <taxon>Fungi</taxon>
        <taxon>Dikarya</taxon>
        <taxon>Ascomycota</taxon>
        <taxon>Pezizomycotina</taxon>
        <taxon>Eurotiomycetes</taxon>
        <taxon>Eurotiomycetidae</taxon>
        <taxon>Eurotiales</taxon>
        <taxon>Aspergillaceae</taxon>
        <taxon>Penicilliopsis</taxon>
    </lineage>
</organism>
<feature type="domain" description="Nucleoside phosphorylase" evidence="2">
    <location>
        <begin position="13"/>
        <end position="283"/>
    </location>
</feature>
<dbReference type="GeneID" id="34607348"/>